<evidence type="ECO:0000313" key="4">
    <source>
        <dbReference type="Proteomes" id="UP000479710"/>
    </source>
</evidence>
<dbReference type="PROSITE" id="PS50181">
    <property type="entry name" value="FBOX"/>
    <property type="match status" value="1"/>
</dbReference>
<feature type="region of interest" description="Disordered" evidence="1">
    <location>
        <begin position="1"/>
        <end position="22"/>
    </location>
</feature>
<dbReference type="EMBL" id="SPHZ02000002">
    <property type="protein sequence ID" value="KAF0929319.1"/>
    <property type="molecule type" value="Genomic_DNA"/>
</dbReference>
<dbReference type="InterPro" id="IPR001810">
    <property type="entry name" value="F-box_dom"/>
</dbReference>
<feature type="region of interest" description="Disordered" evidence="1">
    <location>
        <begin position="482"/>
        <end position="502"/>
    </location>
</feature>
<reference evidence="3 4" key="1">
    <citation type="submission" date="2019-11" db="EMBL/GenBank/DDBJ databases">
        <title>Whole genome sequence of Oryza granulata.</title>
        <authorList>
            <person name="Li W."/>
        </authorList>
    </citation>
    <scope>NUCLEOTIDE SEQUENCE [LARGE SCALE GENOMIC DNA]</scope>
    <source>
        <strain evidence="4">cv. Menghai</strain>
        <tissue evidence="3">Leaf</tissue>
    </source>
</reference>
<evidence type="ECO:0000256" key="1">
    <source>
        <dbReference type="SAM" id="MobiDB-lite"/>
    </source>
</evidence>
<accession>A0A6G1EXK5</accession>
<dbReference type="OrthoDB" id="618709at2759"/>
<organism evidence="3 4">
    <name type="scientific">Oryza meyeriana var. granulata</name>
    <dbReference type="NCBI Taxonomy" id="110450"/>
    <lineage>
        <taxon>Eukaryota</taxon>
        <taxon>Viridiplantae</taxon>
        <taxon>Streptophyta</taxon>
        <taxon>Embryophyta</taxon>
        <taxon>Tracheophyta</taxon>
        <taxon>Spermatophyta</taxon>
        <taxon>Magnoliopsida</taxon>
        <taxon>Liliopsida</taxon>
        <taxon>Poales</taxon>
        <taxon>Poaceae</taxon>
        <taxon>BOP clade</taxon>
        <taxon>Oryzoideae</taxon>
        <taxon>Oryzeae</taxon>
        <taxon>Oryzinae</taxon>
        <taxon>Oryza</taxon>
        <taxon>Oryza meyeriana</taxon>
    </lineage>
</organism>
<feature type="region of interest" description="Disordered" evidence="1">
    <location>
        <begin position="355"/>
        <end position="374"/>
    </location>
</feature>
<evidence type="ECO:0000259" key="2">
    <source>
        <dbReference type="PROSITE" id="PS50181"/>
    </source>
</evidence>
<dbReference type="PANTHER" id="PTHR33186">
    <property type="entry name" value="OS10G0136150 PROTEIN-RELATED"/>
    <property type="match status" value="1"/>
</dbReference>
<dbReference type="AlphaFoldDB" id="A0A6G1EXK5"/>
<comment type="caution">
    <text evidence="3">The sequence shown here is derived from an EMBL/GenBank/DDBJ whole genome shotgun (WGS) entry which is preliminary data.</text>
</comment>
<keyword evidence="4" id="KW-1185">Reference proteome</keyword>
<sequence length="546" mass="59031">MAAESVVSVDVDGEQKQQQQQKELQLADLPNDALRSILLRLPSEPGYLAAAVAVAKNWRRQIIGSNGSFLRAFRAAHGGVPPLLGFFSNRQNLPCPFFTSTAAAGVVDLSPLAGKRRPFVHDVRHGRVLLDGGEDGQLLVWDPLAPRQDVIPTPRCYFTNDDSCGAALICGCEHAGAGGDCHSVPFLVVVAFTDLPCFCPDQWNLDRICARVWSSEKKEWSEVYSMRGTCDFDFMPSAIVAGAVHWLVGDTTGILQFNLSTKNLALIQTPLDISEFMMFPTKDGKLGFAGVLGSHIIFFHMDVAAGDAVAAGRTWNIRSIIPVDHFFPPHVNILGSCSSLASPWVVDYYVSDSEEDEYDDDVVSYSDEDDDEPRAILPMQHDDEASGSQSLQSWSEEDFDFDKEKDSLIPVISANVNVIGFVEEANAVLLHAAGTGVYMIDAETKHTRRVAASANYGHAFPYTSFYTAAGKEVFSDIATCPDQDNNSTSGGEIGAEGDDVQKTDDAQAVFNAGTFPDQENNGKTAGVGINAAVGEDELPTKGTKSC</sequence>
<name>A0A6G1EXK5_9ORYZ</name>
<proteinExistence type="predicted"/>
<dbReference type="Proteomes" id="UP000479710">
    <property type="component" value="Unassembled WGS sequence"/>
</dbReference>
<feature type="domain" description="F-box" evidence="2">
    <location>
        <begin position="23"/>
        <end position="72"/>
    </location>
</feature>
<protein>
    <recommendedName>
        <fullName evidence="2">F-box domain-containing protein</fullName>
    </recommendedName>
</protein>
<evidence type="ECO:0000313" key="3">
    <source>
        <dbReference type="EMBL" id="KAF0929319.1"/>
    </source>
</evidence>
<feature type="compositionally biased region" description="Acidic residues" evidence="1">
    <location>
        <begin position="355"/>
        <end position="372"/>
    </location>
</feature>
<dbReference type="PANTHER" id="PTHR33186:SF13">
    <property type="entry name" value="OS10G0138300 PROTEIN"/>
    <property type="match status" value="1"/>
</dbReference>
<gene>
    <name evidence="3" type="ORF">E2562_019902</name>
</gene>